<name>A0A426Y3H3_ENSVE</name>
<accession>A0A426Y3H3</accession>
<dbReference type="AlphaFoldDB" id="A0A426Y3H3"/>
<gene>
    <name evidence="1" type="ORF">B296_00021816</name>
</gene>
<sequence length="258" mass="28024">MVKSYGGRAAAAAWGEGVARHTILMGVELGSVIPGHLHLGCLITCRPGPSGQHGFLRSVIMAVHLARAWTTQTGVKLRCQLNLFSSECASPPTSITLSGFPGVTSDFSYSSPGWKFHDPMVRRDHRPEFVERGPADDDVLEFFGELVKDEIEDGFIRLYHIRANPRSVMGKVRHISASEVVGSQKLEGIGLSRISGANGDSPLVVSPTSSFDMTKSLWTSSSLWLTWRSCSLTELVESEETTSGSSGVLMTFRERLVG</sequence>
<reference evidence="1 2" key="1">
    <citation type="journal article" date="2014" name="Agronomy (Basel)">
        <title>A Draft Genome Sequence for Ensete ventricosum, the Drought-Tolerant Tree Against Hunger.</title>
        <authorList>
            <person name="Harrison J."/>
            <person name="Moore K.A."/>
            <person name="Paszkiewicz K."/>
            <person name="Jones T."/>
            <person name="Grant M."/>
            <person name="Ambacheew D."/>
            <person name="Muzemil S."/>
            <person name="Studholme D.J."/>
        </authorList>
    </citation>
    <scope>NUCLEOTIDE SEQUENCE [LARGE SCALE GENOMIC DNA]</scope>
</reference>
<dbReference type="EMBL" id="AMZH03015411">
    <property type="protein sequence ID" value="RRT46091.1"/>
    <property type="molecule type" value="Genomic_DNA"/>
</dbReference>
<dbReference type="Proteomes" id="UP000287651">
    <property type="component" value="Unassembled WGS sequence"/>
</dbReference>
<comment type="caution">
    <text evidence="1">The sequence shown here is derived from an EMBL/GenBank/DDBJ whole genome shotgun (WGS) entry which is preliminary data.</text>
</comment>
<organism evidence="1 2">
    <name type="scientific">Ensete ventricosum</name>
    <name type="common">Abyssinian banana</name>
    <name type="synonym">Musa ensete</name>
    <dbReference type="NCBI Taxonomy" id="4639"/>
    <lineage>
        <taxon>Eukaryota</taxon>
        <taxon>Viridiplantae</taxon>
        <taxon>Streptophyta</taxon>
        <taxon>Embryophyta</taxon>
        <taxon>Tracheophyta</taxon>
        <taxon>Spermatophyta</taxon>
        <taxon>Magnoliopsida</taxon>
        <taxon>Liliopsida</taxon>
        <taxon>Zingiberales</taxon>
        <taxon>Musaceae</taxon>
        <taxon>Ensete</taxon>
    </lineage>
</organism>
<proteinExistence type="predicted"/>
<evidence type="ECO:0000313" key="2">
    <source>
        <dbReference type="Proteomes" id="UP000287651"/>
    </source>
</evidence>
<evidence type="ECO:0000313" key="1">
    <source>
        <dbReference type="EMBL" id="RRT46091.1"/>
    </source>
</evidence>
<protein>
    <submittedName>
        <fullName evidence="1">Uncharacterized protein</fullName>
    </submittedName>
</protein>